<dbReference type="PANTHER" id="PTHR11559">
    <property type="entry name" value="CARBOXYLESTERASE"/>
    <property type="match status" value="1"/>
</dbReference>
<dbReference type="InterPro" id="IPR029058">
    <property type="entry name" value="AB_hydrolase_fold"/>
</dbReference>
<evidence type="ECO:0000256" key="1">
    <source>
        <dbReference type="ARBA" id="ARBA00023180"/>
    </source>
</evidence>
<dbReference type="Pfam" id="PF00135">
    <property type="entry name" value="COesterase"/>
    <property type="match status" value="1"/>
</dbReference>
<accession>A0A8S4RV22</accession>
<dbReference type="Proteomes" id="UP000838756">
    <property type="component" value="Unassembled WGS sequence"/>
</dbReference>
<name>A0A8S4RV22_9NEOP</name>
<dbReference type="InterPro" id="IPR002018">
    <property type="entry name" value="CarbesteraseB"/>
</dbReference>
<dbReference type="OrthoDB" id="3200163at2759"/>
<dbReference type="SUPFAM" id="SSF53474">
    <property type="entry name" value="alpha/beta-Hydrolases"/>
    <property type="match status" value="1"/>
</dbReference>
<reference evidence="3" key="1">
    <citation type="submission" date="2022-03" db="EMBL/GenBank/DDBJ databases">
        <authorList>
            <person name="Lindestad O."/>
        </authorList>
    </citation>
    <scope>NUCLEOTIDE SEQUENCE</scope>
</reference>
<sequence>MGKCGLGYGAVWIHEYSNYHGPDFFIEEEVIIAKVSFRTDILGFLNTEDEYAKGNMGAKDILMALKWVRENISYFNGDPNRVMIMGSGIASTAVASMLLSPAAEDLFKRAVIFDGSALSPADFRDSKNKVVKKIYWKLKGRKDKFNKKQLYHILANASYHELVSASHNLYDSSEVRDNQRLINSFSCSVETEAKGAFMYTHPLIQYESKLIKSNVDVIFGYTTLANLYKLQGLASKRELLNYLDYNFQYLLPFEGTPHEYGSIRYIKIRQHIKDFYFLNGTITERSLRRYAKYLSDQVIYPLLRQALLHSKISHSNVYLYRFAYHGSINVGWKTSVPNLNWTGATLGDEICYLFKCKSKTDDYKRHEASNERHFVSKIVRLLANFAKYGNPTPQLSDNILGNLQWNPLKRNKKLQVMNLGRRFRMIDVPEEKRMTFWDQLRKELLQN</sequence>
<evidence type="ECO:0000313" key="4">
    <source>
        <dbReference type="Proteomes" id="UP000838756"/>
    </source>
</evidence>
<organism evidence="3 4">
    <name type="scientific">Pararge aegeria aegeria</name>
    <dbReference type="NCBI Taxonomy" id="348720"/>
    <lineage>
        <taxon>Eukaryota</taxon>
        <taxon>Metazoa</taxon>
        <taxon>Ecdysozoa</taxon>
        <taxon>Arthropoda</taxon>
        <taxon>Hexapoda</taxon>
        <taxon>Insecta</taxon>
        <taxon>Pterygota</taxon>
        <taxon>Neoptera</taxon>
        <taxon>Endopterygota</taxon>
        <taxon>Lepidoptera</taxon>
        <taxon>Glossata</taxon>
        <taxon>Ditrysia</taxon>
        <taxon>Papilionoidea</taxon>
        <taxon>Nymphalidae</taxon>
        <taxon>Satyrinae</taxon>
        <taxon>Satyrini</taxon>
        <taxon>Parargina</taxon>
        <taxon>Pararge</taxon>
    </lineage>
</organism>
<protein>
    <submittedName>
        <fullName evidence="3">Jg9080 protein</fullName>
    </submittedName>
</protein>
<keyword evidence="1" id="KW-0325">Glycoprotein</keyword>
<feature type="domain" description="Carboxylesterase type B" evidence="2">
    <location>
        <begin position="13"/>
        <end position="437"/>
    </location>
</feature>
<proteinExistence type="predicted"/>
<comment type="caution">
    <text evidence="3">The sequence shown here is derived from an EMBL/GenBank/DDBJ whole genome shotgun (WGS) entry which is preliminary data.</text>
</comment>
<dbReference type="AlphaFoldDB" id="A0A8S4RV22"/>
<dbReference type="InterPro" id="IPR050309">
    <property type="entry name" value="Type-B_Carboxylest/Lipase"/>
</dbReference>
<dbReference type="Gene3D" id="3.40.50.1820">
    <property type="entry name" value="alpha/beta hydrolase"/>
    <property type="match status" value="1"/>
</dbReference>
<keyword evidence="4" id="KW-1185">Reference proteome</keyword>
<gene>
    <name evidence="3" type="primary">jg9080</name>
    <name evidence="3" type="ORF">PAEG_LOCUS18342</name>
</gene>
<dbReference type="EMBL" id="CAKXAJ010025603">
    <property type="protein sequence ID" value="CAH2241963.1"/>
    <property type="molecule type" value="Genomic_DNA"/>
</dbReference>
<evidence type="ECO:0000313" key="3">
    <source>
        <dbReference type="EMBL" id="CAH2241963.1"/>
    </source>
</evidence>
<evidence type="ECO:0000259" key="2">
    <source>
        <dbReference type="Pfam" id="PF00135"/>
    </source>
</evidence>